<dbReference type="Gene3D" id="3.30.40.10">
    <property type="entry name" value="Zinc/RING finger domain, C3HC4 (zinc finger)"/>
    <property type="match status" value="1"/>
</dbReference>
<dbReference type="SUPFAM" id="SSF52540">
    <property type="entry name" value="P-loop containing nucleoside triphosphate hydrolases"/>
    <property type="match status" value="2"/>
</dbReference>
<gene>
    <name evidence="2" type="ORF">K9W46_00945</name>
</gene>
<proteinExistence type="predicted"/>
<accession>A0A9Y1FNT2</accession>
<dbReference type="InterPro" id="IPR006935">
    <property type="entry name" value="Helicase/UvrB_N"/>
</dbReference>
<dbReference type="InterPro" id="IPR014001">
    <property type="entry name" value="Helicase_ATP-bd"/>
</dbReference>
<dbReference type="GO" id="GO:0004386">
    <property type="term" value="F:helicase activity"/>
    <property type="evidence" value="ECO:0007669"/>
    <property type="project" value="UniProtKB-KW"/>
</dbReference>
<keyword evidence="2" id="KW-0067">ATP-binding</keyword>
<name>A0A9Y1FNT2_9ARCH</name>
<keyword evidence="2" id="KW-0347">Helicase</keyword>
<dbReference type="GO" id="GO:0140097">
    <property type="term" value="F:catalytic activity, acting on DNA"/>
    <property type="evidence" value="ECO:0007669"/>
    <property type="project" value="UniProtKB-ARBA"/>
</dbReference>
<sequence length="996" mass="117106">MNYYSCTNCNSKIEIEWDFCENCRAEIIKCKICFTPFNKEDLAYQCPFCRSLFHTDHLEQWYKINEYCPHCKKVEKISDFIKISLSSFREYRFDLDKDGKIDPSLLTQMNFQGGFWQSQKLILEKFEQKISSVEKKFYVASPPGSGKTIVGLEIAKRIAKNTLVLTPNFSTQEQWIDKIKLFLNKESNIINTMIGANDPKSSAPITVMTYQRFSVYSQDEEMLIHFAEQMWLKDINEDDKEFIESLKKNNYEEYSIRLNEYINKIRHKIIKGDFTFSDIKIRDILHKNTLEIIDTLKNKGIGLIILDECHHLTSIWAYIVNYLIKEFNSPFILGLTATPPIDMNTESEEVGIYELLFGTVDIEIPTPAAVKQKNIAPYQDLLYLTYPQEDEIREIEEEFKPLRKLFSSFKYRDLKGPLEFLKEEYKNNQLNTLKKYKNDDLLNKINQLFEEQEEIDQEIFTLNELFIILHSYYWNYVKKQENFNSKKTLDYYNKLERFFEKFVNVEDLIKEKEKTFRFLNSSKSRLNAVVDILEHEFLHLKEKLRSVVIYDFSAENLSLNILEKLISNSTTNQLDPVSISSSSIFTDKDIANQILKESERWKENFKFDIKLSIKETENNKIVQIEGNGLDWRTGIYTLLFTYLLEKGITKCLIGPRNILGEGWDSVKLNTLVDLTSVSAYQTVIQTKGRAYRVDETDYLKISNIWDIAVIDPSLPFGLSTFYNIQRKHEHFYGLSEDGIIEKGIGHIYPSIYEDISEIAKDISKFNKIMINKALQREKTYNQWKIGEKYDNVELLSYDLKFEDRNFIIPVVNDAYGVIRYKNYGKRFSRKGYIDFEEKLITDLLSNAFQSLILLNEYKISQEKKNETLSLISDEIKNATFSQRMGNYYRLLLPSINPKVESVLDTMLMLQNANIGISIKELTENGTIIKNSNKIEETMLKQLIVFGFSFLKTEEINQLLVIWNRVVALGEIIKEEIVQEKERHKRIFKVNKKIIWM</sequence>
<keyword evidence="2" id="KW-0547">Nucleotide-binding</keyword>
<feature type="domain" description="Helicase ATP-binding" evidence="1">
    <location>
        <begin position="128"/>
        <end position="357"/>
    </location>
</feature>
<organism evidence="2">
    <name type="scientific">Candidatus Heimdallarchaeum endolithica</name>
    <dbReference type="NCBI Taxonomy" id="2876572"/>
    <lineage>
        <taxon>Archaea</taxon>
        <taxon>Promethearchaeati</taxon>
        <taxon>Candidatus Heimdallarchaeota</taxon>
        <taxon>Candidatus Heimdallarchaeia (ex Rinke et al. 2021) (nom. nud.)</taxon>
        <taxon>Candidatus Heimdallarchaeales</taxon>
        <taxon>Candidatus Heimdallarchaeaceae</taxon>
        <taxon>Candidatus Heimdallarchaeum</taxon>
    </lineage>
</organism>
<dbReference type="GO" id="GO:0005829">
    <property type="term" value="C:cytosol"/>
    <property type="evidence" value="ECO:0007669"/>
    <property type="project" value="TreeGrafter"/>
</dbReference>
<dbReference type="PANTHER" id="PTHR47396:SF1">
    <property type="entry name" value="ATP-DEPENDENT HELICASE IRC3-RELATED"/>
    <property type="match status" value="1"/>
</dbReference>
<dbReference type="InterPro" id="IPR013083">
    <property type="entry name" value="Znf_RING/FYVE/PHD"/>
</dbReference>
<dbReference type="SUPFAM" id="SSF57850">
    <property type="entry name" value="RING/U-box"/>
    <property type="match status" value="1"/>
</dbReference>
<dbReference type="Gene3D" id="3.40.50.300">
    <property type="entry name" value="P-loop containing nucleotide triphosphate hydrolases"/>
    <property type="match status" value="1"/>
</dbReference>
<dbReference type="CDD" id="cd18785">
    <property type="entry name" value="SF2_C"/>
    <property type="match status" value="1"/>
</dbReference>
<dbReference type="Proteomes" id="UP001200513">
    <property type="component" value="Chromosome"/>
</dbReference>
<dbReference type="GO" id="GO:0016787">
    <property type="term" value="F:hydrolase activity"/>
    <property type="evidence" value="ECO:0007669"/>
    <property type="project" value="InterPro"/>
</dbReference>
<dbReference type="EMBL" id="CP084167">
    <property type="protein sequence ID" value="UJG43765.1"/>
    <property type="molecule type" value="Genomic_DNA"/>
</dbReference>
<evidence type="ECO:0000259" key="1">
    <source>
        <dbReference type="PROSITE" id="PS51192"/>
    </source>
</evidence>
<keyword evidence="2" id="KW-0378">Hydrolase</keyword>
<protein>
    <submittedName>
        <fullName evidence="2">DEAD/DEAH box helicase family protein</fullName>
    </submittedName>
</protein>
<reference evidence="2" key="1">
    <citation type="journal article" date="2022" name="Nat. Microbiol.">
        <title>Unique mobile elements and scalable gene flow at the prokaryote-eukaryote boundary revealed by circularized Asgard archaea genomes.</title>
        <authorList>
            <person name="Wu F."/>
            <person name="Speth D.R."/>
            <person name="Philosof A."/>
            <person name="Cremiere A."/>
            <person name="Narayanan A."/>
            <person name="Barco R.A."/>
            <person name="Connon S.A."/>
            <person name="Amend J.P."/>
            <person name="Antoshechkin I.A."/>
            <person name="Orphan V.J."/>
        </authorList>
    </citation>
    <scope>NUCLEOTIDE SEQUENCE</scope>
    <source>
        <strain evidence="2">PR6</strain>
    </source>
</reference>
<dbReference type="GO" id="GO:0005524">
    <property type="term" value="F:ATP binding"/>
    <property type="evidence" value="ECO:0007669"/>
    <property type="project" value="InterPro"/>
</dbReference>
<dbReference type="SMART" id="SM00487">
    <property type="entry name" value="DEXDc"/>
    <property type="match status" value="1"/>
</dbReference>
<dbReference type="InterPro" id="IPR050742">
    <property type="entry name" value="Helicase_Restrict-Modif_Enz"/>
</dbReference>
<dbReference type="GO" id="GO:0003677">
    <property type="term" value="F:DNA binding"/>
    <property type="evidence" value="ECO:0007669"/>
    <property type="project" value="InterPro"/>
</dbReference>
<dbReference type="Pfam" id="PF04851">
    <property type="entry name" value="ResIII"/>
    <property type="match status" value="1"/>
</dbReference>
<dbReference type="PROSITE" id="PS51192">
    <property type="entry name" value="HELICASE_ATP_BIND_1"/>
    <property type="match status" value="1"/>
</dbReference>
<evidence type="ECO:0000313" key="2">
    <source>
        <dbReference type="EMBL" id="UJG43765.1"/>
    </source>
</evidence>
<dbReference type="InterPro" id="IPR027417">
    <property type="entry name" value="P-loop_NTPase"/>
</dbReference>
<dbReference type="PANTHER" id="PTHR47396">
    <property type="entry name" value="TYPE I RESTRICTION ENZYME ECOKI R PROTEIN"/>
    <property type="match status" value="1"/>
</dbReference>
<dbReference type="AlphaFoldDB" id="A0A9Y1FNT2"/>